<dbReference type="PANTHER" id="PTHR43537:SF5">
    <property type="entry name" value="UXU OPERON TRANSCRIPTIONAL REGULATOR"/>
    <property type="match status" value="1"/>
</dbReference>
<dbReference type="InterPro" id="IPR008920">
    <property type="entry name" value="TF_FadR/GntR_C"/>
</dbReference>
<dbReference type="PROSITE" id="PS50949">
    <property type="entry name" value="HTH_GNTR"/>
    <property type="match status" value="1"/>
</dbReference>
<comment type="caution">
    <text evidence="5">The sequence shown here is derived from an EMBL/GenBank/DDBJ whole genome shotgun (WGS) entry which is preliminary data.</text>
</comment>
<name>A0A6N9T2L1_9HYPH</name>
<dbReference type="GO" id="GO:0003700">
    <property type="term" value="F:DNA-binding transcription factor activity"/>
    <property type="evidence" value="ECO:0007669"/>
    <property type="project" value="InterPro"/>
</dbReference>
<dbReference type="Gene3D" id="1.20.120.530">
    <property type="entry name" value="GntR ligand-binding domain-like"/>
    <property type="match status" value="1"/>
</dbReference>
<evidence type="ECO:0000256" key="3">
    <source>
        <dbReference type="ARBA" id="ARBA00023163"/>
    </source>
</evidence>
<evidence type="ECO:0000256" key="2">
    <source>
        <dbReference type="ARBA" id="ARBA00023125"/>
    </source>
</evidence>
<reference evidence="5 6" key="1">
    <citation type="submission" date="2020-01" db="EMBL/GenBank/DDBJ databases">
        <title>Jiella pacifica sp. nov.</title>
        <authorList>
            <person name="Xue Z."/>
            <person name="Zhu S."/>
            <person name="Chen J."/>
            <person name="Yang J."/>
        </authorList>
    </citation>
    <scope>NUCLEOTIDE SEQUENCE [LARGE SCALE GENOMIC DNA]</scope>
    <source>
        <strain evidence="5 6">40Bstr34</strain>
    </source>
</reference>
<accession>A0A6N9T2L1</accession>
<evidence type="ECO:0000313" key="6">
    <source>
        <dbReference type="Proteomes" id="UP000469011"/>
    </source>
</evidence>
<dbReference type="SUPFAM" id="SSF46785">
    <property type="entry name" value="Winged helix' DNA-binding domain"/>
    <property type="match status" value="1"/>
</dbReference>
<dbReference type="AlphaFoldDB" id="A0A6N9T2L1"/>
<dbReference type="InterPro" id="IPR011711">
    <property type="entry name" value="GntR_C"/>
</dbReference>
<dbReference type="RefSeq" id="WP_163462640.1">
    <property type="nucleotide sequence ID" value="NZ_JAAAMG010000005.1"/>
</dbReference>
<dbReference type="GO" id="GO:0003677">
    <property type="term" value="F:DNA binding"/>
    <property type="evidence" value="ECO:0007669"/>
    <property type="project" value="UniProtKB-KW"/>
</dbReference>
<dbReference type="InterPro" id="IPR000524">
    <property type="entry name" value="Tscrpt_reg_HTH_GntR"/>
</dbReference>
<dbReference type="SMART" id="SM00895">
    <property type="entry name" value="FCD"/>
    <property type="match status" value="1"/>
</dbReference>
<keyword evidence="1" id="KW-0805">Transcription regulation</keyword>
<sequence>MTDPDGPAAPATRARRLLKPKRMHEELVEILATEICEGVYGTDDPLPSERDLMEEFGVSRLTVREAIAALQSRGMVTTRPGTRARVSAPQPDFLLSMLSQAATYHLAQPGGLRSLMQVRLIVETGTARIAAEQADDRTVAELKATLERNRAAMGDLEAFGRTDIEFHAAIARIVGNPMIDAFFAAVSEWLTEVRNTSLQTPGQTERAFKAHVRIFAAIEARDPMQASEEMSRHLTQLAGVYPPAPTAVPRHDEDRR</sequence>
<protein>
    <submittedName>
        <fullName evidence="5">FCD domain-containing protein</fullName>
    </submittedName>
</protein>
<proteinExistence type="predicted"/>
<keyword evidence="2" id="KW-0238">DNA-binding</keyword>
<dbReference type="InterPro" id="IPR036390">
    <property type="entry name" value="WH_DNA-bd_sf"/>
</dbReference>
<evidence type="ECO:0000259" key="4">
    <source>
        <dbReference type="PROSITE" id="PS50949"/>
    </source>
</evidence>
<dbReference type="Gene3D" id="1.10.10.10">
    <property type="entry name" value="Winged helix-like DNA-binding domain superfamily/Winged helix DNA-binding domain"/>
    <property type="match status" value="1"/>
</dbReference>
<dbReference type="InterPro" id="IPR036388">
    <property type="entry name" value="WH-like_DNA-bd_sf"/>
</dbReference>
<dbReference type="EMBL" id="JAAAMG010000005">
    <property type="protein sequence ID" value="NDW04435.1"/>
    <property type="molecule type" value="Genomic_DNA"/>
</dbReference>
<dbReference type="PRINTS" id="PR00035">
    <property type="entry name" value="HTHGNTR"/>
</dbReference>
<feature type="domain" description="HTH gntR-type" evidence="4">
    <location>
        <begin position="21"/>
        <end position="89"/>
    </location>
</feature>
<dbReference type="SMART" id="SM00345">
    <property type="entry name" value="HTH_GNTR"/>
    <property type="match status" value="1"/>
</dbReference>
<dbReference type="PANTHER" id="PTHR43537">
    <property type="entry name" value="TRANSCRIPTIONAL REGULATOR, GNTR FAMILY"/>
    <property type="match status" value="1"/>
</dbReference>
<dbReference type="CDD" id="cd07377">
    <property type="entry name" value="WHTH_GntR"/>
    <property type="match status" value="1"/>
</dbReference>
<dbReference type="Proteomes" id="UP000469011">
    <property type="component" value="Unassembled WGS sequence"/>
</dbReference>
<organism evidence="5 6">
    <name type="scientific">Jiella pacifica</name>
    <dbReference type="NCBI Taxonomy" id="2696469"/>
    <lineage>
        <taxon>Bacteria</taxon>
        <taxon>Pseudomonadati</taxon>
        <taxon>Pseudomonadota</taxon>
        <taxon>Alphaproteobacteria</taxon>
        <taxon>Hyphomicrobiales</taxon>
        <taxon>Aurantimonadaceae</taxon>
        <taxon>Jiella</taxon>
    </lineage>
</organism>
<dbReference type="Pfam" id="PF00392">
    <property type="entry name" value="GntR"/>
    <property type="match status" value="1"/>
</dbReference>
<keyword evidence="3" id="KW-0804">Transcription</keyword>
<evidence type="ECO:0000313" key="5">
    <source>
        <dbReference type="EMBL" id="NDW04435.1"/>
    </source>
</evidence>
<dbReference type="SUPFAM" id="SSF48008">
    <property type="entry name" value="GntR ligand-binding domain-like"/>
    <property type="match status" value="1"/>
</dbReference>
<keyword evidence="6" id="KW-1185">Reference proteome</keyword>
<evidence type="ECO:0000256" key="1">
    <source>
        <dbReference type="ARBA" id="ARBA00023015"/>
    </source>
</evidence>
<dbReference type="Pfam" id="PF07729">
    <property type="entry name" value="FCD"/>
    <property type="match status" value="1"/>
</dbReference>
<gene>
    <name evidence="5" type="ORF">GTK09_08320</name>
</gene>